<comment type="caution">
    <text evidence="2">The sequence shown here is derived from an EMBL/GenBank/DDBJ whole genome shotgun (WGS) entry which is preliminary data.</text>
</comment>
<gene>
    <name evidence="2" type="ORF">ILT43_14640</name>
</gene>
<dbReference type="Pfam" id="PF06889">
    <property type="entry name" value="DUF1266"/>
    <property type="match status" value="1"/>
</dbReference>
<protein>
    <submittedName>
        <fullName evidence="2">DUF1266 domain-containing protein</fullName>
    </submittedName>
</protein>
<feature type="domain" description="DUF1266" evidence="1">
    <location>
        <begin position="98"/>
        <end position="223"/>
    </location>
</feature>
<keyword evidence="3" id="KW-1185">Reference proteome</keyword>
<dbReference type="EMBL" id="JAFEMC010000004">
    <property type="protein sequence ID" value="MBM6577617.1"/>
    <property type="molecule type" value="Genomic_DNA"/>
</dbReference>
<sequence length="226" mass="24154">MIAFLKDMIAALREGASEGLAEAREEIDADKATKALTVTEQLAALRTRLALAPPVERIVTALAAPYRETFLSELSAAATEERPSIYLLCMELPAKESHSWKNMIARDFAVENAGAAEALTRALIEGARDAPEGECAVSLVRACHVAAAAAGLGYADVDHALGWAAPAVAIAAERFTSWNAYGEAFLHGERDAAGSNVLGRKVLARTVQRLRDDPASPWRTLSWLTA</sequence>
<dbReference type="InterPro" id="IPR009677">
    <property type="entry name" value="DUF1266"/>
</dbReference>
<evidence type="ECO:0000313" key="2">
    <source>
        <dbReference type="EMBL" id="MBM6577617.1"/>
    </source>
</evidence>
<reference evidence="2 3" key="1">
    <citation type="submission" date="2020-12" db="EMBL/GenBank/DDBJ databases">
        <title>Sphingomonas sp.</title>
        <authorList>
            <person name="Kim M.K."/>
        </authorList>
    </citation>
    <scope>NUCLEOTIDE SEQUENCE [LARGE SCALE GENOMIC DNA]</scope>
    <source>
        <strain evidence="2 3">BT552</strain>
    </source>
</reference>
<evidence type="ECO:0000313" key="3">
    <source>
        <dbReference type="Proteomes" id="UP000763641"/>
    </source>
</evidence>
<evidence type="ECO:0000259" key="1">
    <source>
        <dbReference type="Pfam" id="PF06889"/>
    </source>
</evidence>
<name>A0ABS2D9K2_9SPHN</name>
<dbReference type="Proteomes" id="UP000763641">
    <property type="component" value="Unassembled WGS sequence"/>
</dbReference>
<organism evidence="2 3">
    <name type="scientific">Sphingomonas longa</name>
    <dbReference type="NCBI Taxonomy" id="2778730"/>
    <lineage>
        <taxon>Bacteria</taxon>
        <taxon>Pseudomonadati</taxon>
        <taxon>Pseudomonadota</taxon>
        <taxon>Alphaproteobacteria</taxon>
        <taxon>Sphingomonadales</taxon>
        <taxon>Sphingomonadaceae</taxon>
        <taxon>Sphingomonas</taxon>
    </lineage>
</organism>
<accession>A0ABS2D9K2</accession>
<proteinExistence type="predicted"/>
<dbReference type="RefSeq" id="WP_204199720.1">
    <property type="nucleotide sequence ID" value="NZ_JAFEMC010000004.1"/>
</dbReference>